<dbReference type="InterPro" id="IPR013130">
    <property type="entry name" value="Fe3_Rdtase_TM_dom"/>
</dbReference>
<dbReference type="Pfam" id="PF01794">
    <property type="entry name" value="Ferric_reduct"/>
    <property type="match status" value="1"/>
</dbReference>
<sequence length="599" mass="66113">MAASIAGQQTGVNMNLLIYGISILVLGLIALLFLCRLPRLIARLRWSEISKGHFLRNTAYIPRAPRIVHMKRANTVTRRDGTSTDDDHTYVGHHTVAKRVDEKGAEMTMNYPPHVSACPSIFRSVQSELTHRIFPGFSLGQVVSVMLYTAAWIYPTFYKSNPLIDLPRTGWVGIAQLPFIFAFAAKNNALGPFLGMGYEKFNFIHRYAGYIFVLAVNVHSMGFVYKWCFNSTFMESMAKPHNAWGFVGFIFADFVYFFSTEYFRKTLYNVFIGTHIVGWPVVLVACYMHMPVDKPFVLAALGVYALDYVLRLVKTRIHTATIRPVTQMGLTRIEIPSINSGWRAGQHVRLRVLSTKMGIAAWSEVHPFTIASASDTHDGMVLLAKKAGNWTTSLFDLAKINARGESQSSTVKVMVEGPYGGPGHLIPASFSAAVFVVGGSGISFALASIEELVQKDLRGESRVKIIELVWIVQDPAALVPFVPKLSALIQTSVFTPLRISVFYTRAVTGKFPFPKDFFQPGLTLSPGRPKISTMLESTISKTVTLGAGVKDHEANTGMLVGICGPLSLADNVAAEVGKIDPTRRDQVGGVEMIEEAFGW</sequence>
<dbReference type="Pfam" id="PF08022">
    <property type="entry name" value="FAD_binding_8"/>
    <property type="match status" value="1"/>
</dbReference>
<evidence type="ECO:0000256" key="1">
    <source>
        <dbReference type="ARBA" id="ARBA00004651"/>
    </source>
</evidence>
<keyword evidence="6 11" id="KW-1133">Transmembrane helix</keyword>
<keyword evidence="5 11" id="KW-0812">Transmembrane</keyword>
<evidence type="ECO:0000313" key="13">
    <source>
        <dbReference type="EMBL" id="KIY69433.1"/>
    </source>
</evidence>
<keyword evidence="8 11" id="KW-0472">Membrane</keyword>
<keyword evidence="7" id="KW-0406">Ion transport</keyword>
<keyword evidence="4" id="KW-1003">Cell membrane</keyword>
<dbReference type="STRING" id="1314674.A0A0D7BFX6"/>
<feature type="transmembrane region" description="Helical" evidence="11">
    <location>
        <begin position="241"/>
        <end position="258"/>
    </location>
</feature>
<dbReference type="GO" id="GO:0052851">
    <property type="term" value="F:ferric-chelate reductase (NADPH) activity"/>
    <property type="evidence" value="ECO:0007669"/>
    <property type="project" value="UniProtKB-EC"/>
</dbReference>
<dbReference type="EC" id="1.16.1.9" evidence="2"/>
<dbReference type="SUPFAM" id="SSF63380">
    <property type="entry name" value="Riboflavin synthase domain-like"/>
    <property type="match status" value="1"/>
</dbReference>
<dbReference type="GO" id="GO:0005886">
    <property type="term" value="C:plasma membrane"/>
    <property type="evidence" value="ECO:0007669"/>
    <property type="project" value="UniProtKB-SubCell"/>
</dbReference>
<dbReference type="InterPro" id="IPR039261">
    <property type="entry name" value="FNR_nucleotide-bd"/>
</dbReference>
<dbReference type="GO" id="GO:0006879">
    <property type="term" value="P:intracellular iron ion homeostasis"/>
    <property type="evidence" value="ECO:0007669"/>
    <property type="project" value="TreeGrafter"/>
</dbReference>
<evidence type="ECO:0000256" key="6">
    <source>
        <dbReference type="ARBA" id="ARBA00022989"/>
    </source>
</evidence>
<dbReference type="CDD" id="cd06186">
    <property type="entry name" value="NOX_Duox_like_FAD_NADP"/>
    <property type="match status" value="1"/>
</dbReference>
<feature type="transmembrane region" description="Helical" evidence="11">
    <location>
        <begin position="207"/>
        <end position="225"/>
    </location>
</feature>
<evidence type="ECO:0000256" key="4">
    <source>
        <dbReference type="ARBA" id="ARBA00022475"/>
    </source>
</evidence>
<keyword evidence="3" id="KW-0813">Transport</keyword>
<comment type="catalytic activity">
    <reaction evidence="10">
        <text>2 a Fe(II)-siderophore + NADP(+) + H(+) = 2 a Fe(III)-siderophore + NADPH</text>
        <dbReference type="Rhea" id="RHEA:28795"/>
        <dbReference type="Rhea" id="RHEA-COMP:11342"/>
        <dbReference type="Rhea" id="RHEA-COMP:11344"/>
        <dbReference type="ChEBI" id="CHEBI:15378"/>
        <dbReference type="ChEBI" id="CHEBI:29033"/>
        <dbReference type="ChEBI" id="CHEBI:29034"/>
        <dbReference type="ChEBI" id="CHEBI:57783"/>
        <dbReference type="ChEBI" id="CHEBI:58349"/>
        <dbReference type="EC" id="1.16.1.9"/>
    </reaction>
</comment>
<reference evidence="13 14" key="1">
    <citation type="journal article" date="2015" name="Fungal Genet. Biol.">
        <title>Evolution of novel wood decay mechanisms in Agaricales revealed by the genome sequences of Fistulina hepatica and Cylindrobasidium torrendii.</title>
        <authorList>
            <person name="Floudas D."/>
            <person name="Held B.W."/>
            <person name="Riley R."/>
            <person name="Nagy L.G."/>
            <person name="Koehler G."/>
            <person name="Ransdell A.S."/>
            <person name="Younus H."/>
            <person name="Chow J."/>
            <person name="Chiniquy J."/>
            <person name="Lipzen A."/>
            <person name="Tritt A."/>
            <person name="Sun H."/>
            <person name="Haridas S."/>
            <person name="LaButti K."/>
            <person name="Ohm R.A."/>
            <person name="Kues U."/>
            <person name="Blanchette R.A."/>
            <person name="Grigoriev I.V."/>
            <person name="Minto R.E."/>
            <person name="Hibbett D.S."/>
        </authorList>
    </citation>
    <scope>NUCLEOTIDE SEQUENCE [LARGE SCALE GENOMIC DNA]</scope>
    <source>
        <strain evidence="13 14">FP15055 ss-10</strain>
    </source>
</reference>
<keyword evidence="14" id="KW-1185">Reference proteome</keyword>
<dbReference type="InterPro" id="IPR013112">
    <property type="entry name" value="FAD-bd_8"/>
</dbReference>
<dbReference type="PANTHER" id="PTHR32361">
    <property type="entry name" value="FERRIC/CUPRIC REDUCTASE TRANSMEMBRANE COMPONENT"/>
    <property type="match status" value="1"/>
</dbReference>
<accession>A0A0D7BFX6</accession>
<dbReference type="InterPro" id="IPR017927">
    <property type="entry name" value="FAD-bd_FR_type"/>
</dbReference>
<evidence type="ECO:0000256" key="10">
    <source>
        <dbReference type="ARBA" id="ARBA00048483"/>
    </source>
</evidence>
<feature type="transmembrane region" description="Helical" evidence="11">
    <location>
        <begin position="270"/>
        <end position="290"/>
    </location>
</feature>
<evidence type="ECO:0000313" key="14">
    <source>
        <dbReference type="Proteomes" id="UP000054007"/>
    </source>
</evidence>
<dbReference type="InterPro" id="IPR051410">
    <property type="entry name" value="Ferric/Cupric_Reductase"/>
</dbReference>
<name>A0A0D7BFX6_9AGAR</name>
<dbReference type="Gene3D" id="3.40.50.80">
    <property type="entry name" value="Nucleotide-binding domain of ferredoxin-NADP reductase (FNR) module"/>
    <property type="match status" value="1"/>
</dbReference>
<organism evidence="13 14">
    <name type="scientific">Cylindrobasidium torrendii FP15055 ss-10</name>
    <dbReference type="NCBI Taxonomy" id="1314674"/>
    <lineage>
        <taxon>Eukaryota</taxon>
        <taxon>Fungi</taxon>
        <taxon>Dikarya</taxon>
        <taxon>Basidiomycota</taxon>
        <taxon>Agaricomycotina</taxon>
        <taxon>Agaricomycetes</taxon>
        <taxon>Agaricomycetidae</taxon>
        <taxon>Agaricales</taxon>
        <taxon>Marasmiineae</taxon>
        <taxon>Physalacriaceae</taxon>
        <taxon>Cylindrobasidium</taxon>
    </lineage>
</organism>
<evidence type="ECO:0000256" key="7">
    <source>
        <dbReference type="ARBA" id="ARBA00023065"/>
    </source>
</evidence>
<feature type="domain" description="FAD-binding FR-type" evidence="12">
    <location>
        <begin position="305"/>
        <end position="425"/>
    </location>
</feature>
<dbReference type="SFLD" id="SFLDS00052">
    <property type="entry name" value="Ferric_Reductase_Domain"/>
    <property type="match status" value="1"/>
</dbReference>
<dbReference type="GO" id="GO:0006826">
    <property type="term" value="P:iron ion transport"/>
    <property type="evidence" value="ECO:0007669"/>
    <property type="project" value="TreeGrafter"/>
</dbReference>
<keyword evidence="9" id="KW-0325">Glycoprotein</keyword>
<dbReference type="InterPro" id="IPR017938">
    <property type="entry name" value="Riboflavin_synthase-like_b-brl"/>
</dbReference>
<dbReference type="AlphaFoldDB" id="A0A0D7BFX6"/>
<feature type="transmembrane region" description="Helical" evidence="11">
    <location>
        <begin position="174"/>
        <end position="195"/>
    </location>
</feature>
<evidence type="ECO:0000256" key="2">
    <source>
        <dbReference type="ARBA" id="ARBA00012668"/>
    </source>
</evidence>
<dbReference type="Proteomes" id="UP000054007">
    <property type="component" value="Unassembled WGS sequence"/>
</dbReference>
<evidence type="ECO:0000259" key="12">
    <source>
        <dbReference type="PROSITE" id="PS51384"/>
    </source>
</evidence>
<gene>
    <name evidence="13" type="ORF">CYLTODRAFT_488935</name>
</gene>
<protein>
    <recommendedName>
        <fullName evidence="2">ferric-chelate reductase (NADPH)</fullName>
        <ecNumber evidence="2">1.16.1.9</ecNumber>
    </recommendedName>
</protein>
<dbReference type="SFLD" id="SFLDG01168">
    <property type="entry name" value="Ferric_reductase_subgroup_(FRE"/>
    <property type="match status" value="1"/>
</dbReference>
<dbReference type="GO" id="GO:0015677">
    <property type="term" value="P:copper ion import"/>
    <property type="evidence" value="ECO:0007669"/>
    <property type="project" value="TreeGrafter"/>
</dbReference>
<proteinExistence type="predicted"/>
<feature type="transmembrane region" description="Helical" evidence="11">
    <location>
        <begin position="16"/>
        <end position="35"/>
    </location>
</feature>
<evidence type="ECO:0000256" key="11">
    <source>
        <dbReference type="SAM" id="Phobius"/>
    </source>
</evidence>
<dbReference type="OrthoDB" id="17725at2759"/>
<dbReference type="PANTHER" id="PTHR32361:SF9">
    <property type="entry name" value="FERRIC REDUCTASE TRANSMEMBRANE COMPONENT 3-RELATED"/>
    <property type="match status" value="1"/>
</dbReference>
<feature type="transmembrane region" description="Helical" evidence="11">
    <location>
        <begin position="133"/>
        <end position="154"/>
    </location>
</feature>
<evidence type="ECO:0000256" key="5">
    <source>
        <dbReference type="ARBA" id="ARBA00022692"/>
    </source>
</evidence>
<dbReference type="PROSITE" id="PS51384">
    <property type="entry name" value="FAD_FR"/>
    <property type="match status" value="1"/>
</dbReference>
<evidence type="ECO:0000256" key="8">
    <source>
        <dbReference type="ARBA" id="ARBA00023136"/>
    </source>
</evidence>
<dbReference type="EMBL" id="KN880484">
    <property type="protein sequence ID" value="KIY69433.1"/>
    <property type="molecule type" value="Genomic_DNA"/>
</dbReference>
<evidence type="ECO:0000256" key="9">
    <source>
        <dbReference type="ARBA" id="ARBA00023180"/>
    </source>
</evidence>
<evidence type="ECO:0000256" key="3">
    <source>
        <dbReference type="ARBA" id="ARBA00022448"/>
    </source>
</evidence>
<comment type="subcellular location">
    <subcellularLocation>
        <location evidence="1">Cell membrane</location>
        <topology evidence="1">Multi-pass membrane protein</topology>
    </subcellularLocation>
</comment>